<organism evidence="4 5">
    <name type="scientific">Chitinilyticum piscinae</name>
    <dbReference type="NCBI Taxonomy" id="2866724"/>
    <lineage>
        <taxon>Bacteria</taxon>
        <taxon>Pseudomonadati</taxon>
        <taxon>Pseudomonadota</taxon>
        <taxon>Betaproteobacteria</taxon>
        <taxon>Neisseriales</taxon>
        <taxon>Chitinibacteraceae</taxon>
        <taxon>Chitinilyticum</taxon>
    </lineage>
</organism>
<dbReference type="Pfam" id="PF00583">
    <property type="entry name" value="Acetyltransf_1"/>
    <property type="match status" value="1"/>
</dbReference>
<dbReference type="SUPFAM" id="SSF55729">
    <property type="entry name" value="Acyl-CoA N-acyltransferases (Nat)"/>
    <property type="match status" value="1"/>
</dbReference>
<sequence>MTASLLTRAVNFGQPADAAAFIALLDHYASDPMGGGSGLSAFATANLVPRLAARSDFFAFIVWAGDQPVGLINLIEGFSTFAARPLLNVHDVVVHADWRGRGVVDALFAAAEALAVQRDCCKLTLEVLEGNPRAAAAYARCGFKPYELDPEFGRAVFMEKKLP</sequence>
<dbReference type="AlphaFoldDB" id="A0A8J7FXB3"/>
<keyword evidence="1" id="KW-0808">Transferase</keyword>
<dbReference type="InterPro" id="IPR016181">
    <property type="entry name" value="Acyl_CoA_acyltransferase"/>
</dbReference>
<keyword evidence="5" id="KW-1185">Reference proteome</keyword>
<dbReference type="RefSeq" id="WP_194114850.1">
    <property type="nucleotide sequence ID" value="NZ_JADFUA010000001.1"/>
</dbReference>
<dbReference type="CDD" id="cd04301">
    <property type="entry name" value="NAT_SF"/>
    <property type="match status" value="1"/>
</dbReference>
<comment type="caution">
    <text evidence="4">The sequence shown here is derived from an EMBL/GenBank/DDBJ whole genome shotgun (WGS) entry which is preliminary data.</text>
</comment>
<reference evidence="4 5" key="1">
    <citation type="submission" date="2020-10" db="EMBL/GenBank/DDBJ databases">
        <title>The genome sequence of Chitinilyticum litopenaei 4Y14.</title>
        <authorList>
            <person name="Liu Y."/>
        </authorList>
    </citation>
    <scope>NUCLEOTIDE SEQUENCE [LARGE SCALE GENOMIC DNA]</scope>
    <source>
        <strain evidence="4 5">4Y14</strain>
    </source>
</reference>
<dbReference type="InterPro" id="IPR050832">
    <property type="entry name" value="Bact_Acetyltransf"/>
</dbReference>
<proteinExistence type="predicted"/>
<evidence type="ECO:0000313" key="5">
    <source>
        <dbReference type="Proteomes" id="UP000604481"/>
    </source>
</evidence>
<dbReference type="PANTHER" id="PTHR43877">
    <property type="entry name" value="AMINOALKYLPHOSPHONATE N-ACETYLTRANSFERASE-RELATED-RELATED"/>
    <property type="match status" value="1"/>
</dbReference>
<dbReference type="GO" id="GO:0016747">
    <property type="term" value="F:acyltransferase activity, transferring groups other than amino-acyl groups"/>
    <property type="evidence" value="ECO:0007669"/>
    <property type="project" value="InterPro"/>
</dbReference>
<dbReference type="EMBL" id="JADFUA010000001">
    <property type="protein sequence ID" value="MBE9608360.1"/>
    <property type="molecule type" value="Genomic_DNA"/>
</dbReference>
<gene>
    <name evidence="4" type="ORF">INR99_03265</name>
</gene>
<dbReference type="PROSITE" id="PS51186">
    <property type="entry name" value="GNAT"/>
    <property type="match status" value="1"/>
</dbReference>
<protein>
    <submittedName>
        <fullName evidence="4">GNAT family N-acetyltransferase</fullName>
    </submittedName>
</protein>
<evidence type="ECO:0000313" key="4">
    <source>
        <dbReference type="EMBL" id="MBE9608360.1"/>
    </source>
</evidence>
<evidence type="ECO:0000259" key="3">
    <source>
        <dbReference type="PROSITE" id="PS51186"/>
    </source>
</evidence>
<evidence type="ECO:0000256" key="2">
    <source>
        <dbReference type="ARBA" id="ARBA00023315"/>
    </source>
</evidence>
<keyword evidence="2" id="KW-0012">Acyltransferase</keyword>
<evidence type="ECO:0000256" key="1">
    <source>
        <dbReference type="ARBA" id="ARBA00022679"/>
    </source>
</evidence>
<accession>A0A8J7FXB3</accession>
<dbReference type="Gene3D" id="3.40.630.30">
    <property type="match status" value="1"/>
</dbReference>
<feature type="domain" description="N-acetyltransferase" evidence="3">
    <location>
        <begin position="5"/>
        <end position="163"/>
    </location>
</feature>
<dbReference type="InterPro" id="IPR000182">
    <property type="entry name" value="GNAT_dom"/>
</dbReference>
<dbReference type="Proteomes" id="UP000604481">
    <property type="component" value="Unassembled WGS sequence"/>
</dbReference>
<name>A0A8J7FXB3_9NEIS</name>